<evidence type="ECO:0000313" key="3">
    <source>
        <dbReference type="Proteomes" id="UP000193067"/>
    </source>
</evidence>
<evidence type="ECO:0000256" key="1">
    <source>
        <dbReference type="SAM" id="MobiDB-lite"/>
    </source>
</evidence>
<feature type="region of interest" description="Disordered" evidence="1">
    <location>
        <begin position="239"/>
        <end position="258"/>
    </location>
</feature>
<dbReference type="AlphaFoldDB" id="A0A1Y2J1Y5"/>
<dbReference type="Gene3D" id="1.25.40.10">
    <property type="entry name" value="Tetratricopeptide repeat domain"/>
    <property type="match status" value="1"/>
</dbReference>
<reference evidence="2 3" key="1">
    <citation type="journal article" date="2015" name="Biotechnol. Biofuels">
        <title>Enhanced degradation of softwood versus hardwood by the white-rot fungus Pycnoporus coccineus.</title>
        <authorList>
            <person name="Couturier M."/>
            <person name="Navarro D."/>
            <person name="Chevret D."/>
            <person name="Henrissat B."/>
            <person name="Piumi F."/>
            <person name="Ruiz-Duenas F.J."/>
            <person name="Martinez A.T."/>
            <person name="Grigoriev I.V."/>
            <person name="Riley R."/>
            <person name="Lipzen A."/>
            <person name="Berrin J.G."/>
            <person name="Master E.R."/>
            <person name="Rosso M.N."/>
        </authorList>
    </citation>
    <scope>NUCLEOTIDE SEQUENCE [LARGE SCALE GENOMIC DNA]</scope>
    <source>
        <strain evidence="2 3">BRFM310</strain>
    </source>
</reference>
<keyword evidence="3" id="KW-1185">Reference proteome</keyword>
<sequence>MGTPFDDAQHHITRLQGFLHSHALGDNSQRFTAREIRHLYLLWKREGRLRHLSSHDMSSLIRLFGSLSLSHHGNLYTSIYTHRRLPDMSQASFDSHWDLVLGIYRDKRWFKYPLLTSDLYWLMRARIARFEEHIESSNDNAIKVWLPAAKRCYDNIRNSSFHPDVHVPYLKALLITSLPEHIHEFIMHVTAIFARSQGLHQSIRDVLFKSILSAQDGPYPSRADLLATIAERFADDRAGENSFHNGQPARGREDFDRDLPHSLPVNARGLVTALERAVFHDKWMRTPRDAVAAQVHAWSSAAARRVFSVASDDKALTDLRWNCLVLLALIRTTSSQWRGHSADAVREPLRRAAGMEWQTVCVLAAIENVLGETHAQACDSLAPEIVQGFSGVLRKLWHDWTSIPVSDGPPRPPYVSRIVCASFLKLAGYLKDKSLVDACREYCVSAGLWLYQEFNPSSAAGLPALAVEQLHAALMSGTFFERALVDLVVCTTDMDILRKAVDSAILRQARLDPEQAQELVAWASHRGIAPSSRVIAHVGIGLARRGDSSYLERYMAHPRLNPEERAHVLVAHLRMYASHGRQFMSPTAFMNAAHDAMLLSTQVADPKVLCRAFWSSLLVLVKEGYGARAVSLAKDLTARHSSAFPTSNYTKLLLALLRNREVKAAHALLAHCSALHPDMASAWKAIVFSQSARDGASRLASTLARSSGIGRSLRWQAVSLSRSVRDPKRTLFASFRLSQLYGQAPNPVLASRAVQLLIRLGRFHAAKKIYERICGQESPEVRTSTGNMILHGAAQRPARSRLLPVQRVRTVLYLYKTLREKYAFAPDRVSINILLKTLLLSKQLNATQMRGLFDALVGMGYPSGVRSAEGGATTSAGVFGTSAVERLVIGGLEIPSFPAPMMYMRHVRPLYKTFIKAFYVLGDVQAARKIVGILKALEAGKVARLARGRDWDVHGRR</sequence>
<dbReference type="Proteomes" id="UP000193067">
    <property type="component" value="Unassembled WGS sequence"/>
</dbReference>
<proteinExistence type="predicted"/>
<evidence type="ECO:0000313" key="2">
    <source>
        <dbReference type="EMBL" id="OSD06451.1"/>
    </source>
</evidence>
<organism evidence="2 3">
    <name type="scientific">Trametes coccinea (strain BRFM310)</name>
    <name type="common">Pycnoporus coccineus</name>
    <dbReference type="NCBI Taxonomy" id="1353009"/>
    <lineage>
        <taxon>Eukaryota</taxon>
        <taxon>Fungi</taxon>
        <taxon>Dikarya</taxon>
        <taxon>Basidiomycota</taxon>
        <taxon>Agaricomycotina</taxon>
        <taxon>Agaricomycetes</taxon>
        <taxon>Polyporales</taxon>
        <taxon>Polyporaceae</taxon>
        <taxon>Trametes</taxon>
    </lineage>
</organism>
<dbReference type="OrthoDB" id="2565179at2759"/>
<name>A0A1Y2J1Y5_TRAC3</name>
<gene>
    <name evidence="2" type="ORF">PYCCODRAFT_1360209</name>
</gene>
<protein>
    <submittedName>
        <fullName evidence="2">Uncharacterized protein</fullName>
    </submittedName>
</protein>
<dbReference type="EMBL" id="KZ084090">
    <property type="protein sequence ID" value="OSD06451.1"/>
    <property type="molecule type" value="Genomic_DNA"/>
</dbReference>
<dbReference type="InterPro" id="IPR011990">
    <property type="entry name" value="TPR-like_helical_dom_sf"/>
</dbReference>
<accession>A0A1Y2J1Y5</accession>
<dbReference type="STRING" id="1353009.A0A1Y2J1Y5"/>